<dbReference type="GO" id="GO:0016747">
    <property type="term" value="F:acyltransferase activity, transferring groups other than amino-acyl groups"/>
    <property type="evidence" value="ECO:0007669"/>
    <property type="project" value="InterPro"/>
</dbReference>
<keyword evidence="4" id="KW-1185">Reference proteome</keyword>
<keyword evidence="1" id="KW-0812">Transmembrane</keyword>
<dbReference type="InterPro" id="IPR002656">
    <property type="entry name" value="Acyl_transf_3_dom"/>
</dbReference>
<feature type="transmembrane region" description="Helical" evidence="1">
    <location>
        <begin position="142"/>
        <end position="163"/>
    </location>
</feature>
<dbReference type="Proteomes" id="UP000575083">
    <property type="component" value="Unassembled WGS sequence"/>
</dbReference>
<reference evidence="3 4" key="1">
    <citation type="submission" date="2020-08" db="EMBL/GenBank/DDBJ databases">
        <title>Functional genomics of gut bacteria from endangered species of beetles.</title>
        <authorList>
            <person name="Carlos-Shanley C."/>
        </authorList>
    </citation>
    <scope>NUCLEOTIDE SEQUENCE [LARGE SCALE GENOMIC DNA]</scope>
    <source>
        <strain evidence="3 4">S00198</strain>
    </source>
</reference>
<proteinExistence type="predicted"/>
<feature type="domain" description="Acyltransferase 3" evidence="2">
    <location>
        <begin position="17"/>
        <end position="347"/>
    </location>
</feature>
<feature type="transmembrane region" description="Helical" evidence="1">
    <location>
        <begin position="170"/>
        <end position="187"/>
    </location>
</feature>
<dbReference type="RefSeq" id="WP_184858254.1">
    <property type="nucleotide sequence ID" value="NZ_JACHLK010000005.1"/>
</dbReference>
<dbReference type="InterPro" id="IPR050879">
    <property type="entry name" value="Acyltransferase_3"/>
</dbReference>
<dbReference type="PANTHER" id="PTHR23028:SF131">
    <property type="entry name" value="BLR2367 PROTEIN"/>
    <property type="match status" value="1"/>
</dbReference>
<organism evidence="3 4">
    <name type="scientific">Acidovorax soli</name>
    <dbReference type="NCBI Taxonomy" id="592050"/>
    <lineage>
        <taxon>Bacteria</taxon>
        <taxon>Pseudomonadati</taxon>
        <taxon>Pseudomonadota</taxon>
        <taxon>Betaproteobacteria</taxon>
        <taxon>Burkholderiales</taxon>
        <taxon>Comamonadaceae</taxon>
        <taxon>Acidovorax</taxon>
    </lineage>
</organism>
<feature type="transmembrane region" description="Helical" evidence="1">
    <location>
        <begin position="271"/>
        <end position="289"/>
    </location>
</feature>
<sequence>MKISDITQRFSSVEHDNNIDILRAMAILSVALHHFSVYSGIPVPLFGPDGGGIGVQLFFLISGYLIIQSAERNSLGDYAKARFFRIFPVYWVTLVGIVLIEAALQPGFRALLADGYPHFLLNLLNLQQLSVRSSLYFDRVHVGWTLTVELFWYAIVLVLALVAHRLRWRHFWLAVLLLSTLLSIAWIKTANTGALDFLYAAQARNAGIEFSPLLQHALIKSNIVGYLYFFVLGTVIYRYEPVLRRISSSLLWPLALVLIVLWSQWQVVLGLAPQPLAAVGLGCVFLLFLKLPPLQDVLSRYIGKISYSLYLVHAKVMLVVYVHLKWSGAGAHAAVVVATLLLASALYYAVEQPMIEYGKRFRSARRGNRPATA</sequence>
<keyword evidence="1" id="KW-0472">Membrane</keyword>
<evidence type="ECO:0000256" key="1">
    <source>
        <dbReference type="SAM" id="Phobius"/>
    </source>
</evidence>
<gene>
    <name evidence="3" type="ORF">HNP48_003016</name>
</gene>
<dbReference type="Pfam" id="PF01757">
    <property type="entry name" value="Acyl_transf_3"/>
    <property type="match status" value="1"/>
</dbReference>
<evidence type="ECO:0000313" key="3">
    <source>
        <dbReference type="EMBL" id="MBB6560342.1"/>
    </source>
</evidence>
<feature type="transmembrane region" description="Helical" evidence="1">
    <location>
        <begin position="83"/>
        <end position="104"/>
    </location>
</feature>
<evidence type="ECO:0000259" key="2">
    <source>
        <dbReference type="Pfam" id="PF01757"/>
    </source>
</evidence>
<protein>
    <submittedName>
        <fullName evidence="3">Peptidoglycan/LPS O-acetylase OafA/YrhL</fullName>
    </submittedName>
</protein>
<feature type="transmembrane region" description="Helical" evidence="1">
    <location>
        <begin position="301"/>
        <end position="324"/>
    </location>
</feature>
<dbReference type="AlphaFoldDB" id="A0A7X0U9J6"/>
<name>A0A7X0U9J6_9BURK</name>
<feature type="transmembrane region" description="Helical" evidence="1">
    <location>
        <begin position="217"/>
        <end position="237"/>
    </location>
</feature>
<accession>A0A7X0U9J6</accession>
<feature type="transmembrane region" description="Helical" evidence="1">
    <location>
        <begin position="21"/>
        <end position="41"/>
    </location>
</feature>
<dbReference type="PANTHER" id="PTHR23028">
    <property type="entry name" value="ACETYLTRANSFERASE"/>
    <property type="match status" value="1"/>
</dbReference>
<feature type="transmembrane region" description="Helical" evidence="1">
    <location>
        <begin position="53"/>
        <end position="71"/>
    </location>
</feature>
<dbReference type="GO" id="GO:0016020">
    <property type="term" value="C:membrane"/>
    <property type="evidence" value="ECO:0007669"/>
    <property type="project" value="TreeGrafter"/>
</dbReference>
<dbReference type="EMBL" id="JACHLK010000005">
    <property type="protein sequence ID" value="MBB6560342.1"/>
    <property type="molecule type" value="Genomic_DNA"/>
</dbReference>
<feature type="transmembrane region" description="Helical" evidence="1">
    <location>
        <begin position="330"/>
        <end position="350"/>
    </location>
</feature>
<feature type="transmembrane region" description="Helical" evidence="1">
    <location>
        <begin position="249"/>
        <end position="265"/>
    </location>
</feature>
<dbReference type="GO" id="GO:0000271">
    <property type="term" value="P:polysaccharide biosynthetic process"/>
    <property type="evidence" value="ECO:0007669"/>
    <property type="project" value="TreeGrafter"/>
</dbReference>
<keyword evidence="1" id="KW-1133">Transmembrane helix</keyword>
<comment type="caution">
    <text evidence="3">The sequence shown here is derived from an EMBL/GenBank/DDBJ whole genome shotgun (WGS) entry which is preliminary data.</text>
</comment>
<evidence type="ECO:0000313" key="4">
    <source>
        <dbReference type="Proteomes" id="UP000575083"/>
    </source>
</evidence>